<feature type="domain" description="C2H2-type" evidence="14">
    <location>
        <begin position="409"/>
        <end position="436"/>
    </location>
</feature>
<organism evidence="15 16">
    <name type="scientific">Scophthalmus maximus</name>
    <name type="common">Turbot</name>
    <name type="synonym">Psetta maxima</name>
    <dbReference type="NCBI Taxonomy" id="52904"/>
    <lineage>
        <taxon>Eukaryota</taxon>
        <taxon>Metazoa</taxon>
        <taxon>Chordata</taxon>
        <taxon>Craniata</taxon>
        <taxon>Vertebrata</taxon>
        <taxon>Euteleostomi</taxon>
        <taxon>Actinopterygii</taxon>
        <taxon>Neopterygii</taxon>
        <taxon>Teleostei</taxon>
        <taxon>Neoteleostei</taxon>
        <taxon>Acanthomorphata</taxon>
        <taxon>Carangaria</taxon>
        <taxon>Pleuronectiformes</taxon>
        <taxon>Pleuronectoidei</taxon>
        <taxon>Scophthalmidae</taxon>
        <taxon>Scophthalmus</taxon>
    </lineage>
</organism>
<evidence type="ECO:0000256" key="5">
    <source>
        <dbReference type="ARBA" id="ARBA00022737"/>
    </source>
</evidence>
<feature type="compositionally biased region" description="Polar residues" evidence="13">
    <location>
        <begin position="521"/>
        <end position="545"/>
    </location>
</feature>
<dbReference type="Pfam" id="PF13912">
    <property type="entry name" value="zf-C2H2_6"/>
    <property type="match status" value="1"/>
</dbReference>
<comment type="similarity">
    <text evidence="3">Belongs to the krueppel C2H2-type zinc-finger protein family.</text>
</comment>
<keyword evidence="8" id="KW-0805">Transcription regulation</keyword>
<feature type="region of interest" description="Disordered" evidence="13">
    <location>
        <begin position="27"/>
        <end position="79"/>
    </location>
</feature>
<dbReference type="Proteomes" id="UP000246464">
    <property type="component" value="Chromosome 15"/>
</dbReference>
<dbReference type="GO" id="GO:0008270">
    <property type="term" value="F:zinc ion binding"/>
    <property type="evidence" value="ECO:0007669"/>
    <property type="project" value="UniProtKB-KW"/>
</dbReference>
<dbReference type="Pfam" id="PF00096">
    <property type="entry name" value="zf-C2H2"/>
    <property type="match status" value="11"/>
</dbReference>
<keyword evidence="16" id="KW-1185">Reference proteome</keyword>
<dbReference type="FunFam" id="3.30.160.60:FF:000110">
    <property type="entry name" value="Zinc finger protein-like"/>
    <property type="match status" value="1"/>
</dbReference>
<dbReference type="GO" id="GO:0001228">
    <property type="term" value="F:DNA-binding transcription activator activity, RNA polymerase II-specific"/>
    <property type="evidence" value="ECO:0007669"/>
    <property type="project" value="TreeGrafter"/>
</dbReference>
<dbReference type="PANTHER" id="PTHR24393:SF158">
    <property type="entry name" value="C2H2-TYPE DOMAIN-CONTAINING PROTEIN"/>
    <property type="match status" value="1"/>
</dbReference>
<evidence type="ECO:0000256" key="11">
    <source>
        <dbReference type="ARBA" id="ARBA00023242"/>
    </source>
</evidence>
<dbReference type="FunFam" id="3.30.160.60:FF:000502">
    <property type="entry name" value="Zinc finger protein 710"/>
    <property type="match status" value="1"/>
</dbReference>
<dbReference type="PANTHER" id="PTHR24393">
    <property type="entry name" value="ZINC FINGER PROTEIN"/>
    <property type="match status" value="1"/>
</dbReference>
<keyword evidence="7" id="KW-0862">Zinc</keyword>
<sequence>MLSRAQQLVTSAIEEFTETAKKEICDSVRARSSHTPQLRFLLQQQDDEDDSSSQPQDSAPSAAVDVKGQPEQIPATTRRSDLRVRVQRPFRSLSCGEEFTSRSLLQTHQAPGGLRRHQLTCERTDRKFRCAECGREFRQHSYLSDHLRVHLQDKPFTCPTCQKGFTTHRILHVHQQSVHGGLKPFTCTVCRKSFSQRSGLTAHLRTHSGERPHACERCGKRFSSRSSLTVHQRVHTGEKAFGCDACGKKFSFSANLRRHRLVHSGVRAFTCDECGRSFSQAGHLKVHRAMHSAEWAFICGDCGKGFRQRGALLLHERSHAGVKPFGCSECGKTFSSSVSLRRHQLVHSKKRVHACSECGRSFTSAQVLKTHLQLHGDRKPFTCDVCGRGYSSRSYLTMHRRSHSEGKPFSCSQCDKSFSSQASAALHLRTHSGEKPFVCEVCGKNFSVSQNLVRHKRVHSGEKPFSCDVCGKRFSQNNNLKTHQLLHTGHKPFSCAACSRRFTARRSLRVHNGPEVRSDSPGGSQHTDPLQTDNWAEPSESSMNESAGLRLRRLQRPQVITDELPEHRHKGSGTYSGKVFQVTLVSLGGFLLLPLLFIVLILESPIQPDVFTLKEPPVMTGCWEPNLKLREAQRLFEDQILGPESIANIGDVLFSGTADGKIVKLIGRRIHTVTRLGKLPCGSREEEQSCGRPLGIRVGPNGTLIVADAYLGLFEVNPTTGETTRLVAGGQVVAGKKLSFINDVAVTQDGKKMYFTDSSSRWQRRDYLSLIMEATADGRVLELDLETGDLSVLMENLRFPNGIELLPDEESVLVAETTMARIRRVHVAGLNKGGMDTFVDNLPGFPDNIRRSSSGGYWVAMAAVRPNPGFSVMDFLSQRPWIKKLVFKLFSAEVLMKFVPRYSLVAELHDGGVCTRSFHDPGGLVAAHVSEVHEHDGRLYLGSFRSPYVAALDLRDL</sequence>
<keyword evidence="5" id="KW-0677">Repeat</keyword>
<keyword evidence="11" id="KW-0539">Nucleus</keyword>
<feature type="region of interest" description="Disordered" evidence="13">
    <location>
        <begin position="509"/>
        <end position="548"/>
    </location>
</feature>
<feature type="domain" description="C2H2-type" evidence="14">
    <location>
        <begin position="353"/>
        <end position="380"/>
    </location>
</feature>
<feature type="domain" description="C2H2-type" evidence="14">
    <location>
        <begin position="325"/>
        <end position="352"/>
    </location>
</feature>
<feature type="domain" description="C2H2-type" evidence="14">
    <location>
        <begin position="297"/>
        <end position="324"/>
    </location>
</feature>
<gene>
    <name evidence="15" type="ORF">SMAX5B_021176</name>
</gene>
<dbReference type="FunFam" id="3.30.160.60:FF:000100">
    <property type="entry name" value="Zinc finger 45-like"/>
    <property type="match status" value="2"/>
</dbReference>
<feature type="domain" description="C2H2-type" evidence="14">
    <location>
        <begin position="128"/>
        <end position="155"/>
    </location>
</feature>
<proteinExistence type="inferred from homology"/>
<keyword evidence="4" id="KW-0479">Metal-binding</keyword>
<feature type="domain" description="C2H2-type" evidence="14">
    <location>
        <begin position="381"/>
        <end position="408"/>
    </location>
</feature>
<feature type="domain" description="C2H2-type" evidence="14">
    <location>
        <begin position="241"/>
        <end position="268"/>
    </location>
</feature>
<feature type="domain" description="C2H2-type" evidence="14">
    <location>
        <begin position="269"/>
        <end position="296"/>
    </location>
</feature>
<evidence type="ECO:0000259" key="14">
    <source>
        <dbReference type="PROSITE" id="PS50157"/>
    </source>
</evidence>
<dbReference type="SMART" id="SM00355">
    <property type="entry name" value="ZnF_C2H2"/>
    <property type="match status" value="14"/>
</dbReference>
<evidence type="ECO:0000256" key="12">
    <source>
        <dbReference type="PROSITE-ProRule" id="PRU00042"/>
    </source>
</evidence>
<dbReference type="FunFam" id="3.30.160.60:FF:000925">
    <property type="entry name" value="Zinc finger protein 668"/>
    <property type="match status" value="1"/>
</dbReference>
<dbReference type="PROSITE" id="PS00028">
    <property type="entry name" value="ZINC_FINGER_C2H2_1"/>
    <property type="match status" value="13"/>
</dbReference>
<feature type="domain" description="C2H2-type" evidence="14">
    <location>
        <begin position="156"/>
        <end position="184"/>
    </location>
</feature>
<dbReference type="Gene3D" id="2.120.10.30">
    <property type="entry name" value="TolB, C-terminal domain"/>
    <property type="match status" value="1"/>
</dbReference>
<accession>A0A2U9CE31</accession>
<dbReference type="InterPro" id="IPR013087">
    <property type="entry name" value="Znf_C2H2_type"/>
</dbReference>
<evidence type="ECO:0000313" key="16">
    <source>
        <dbReference type="Proteomes" id="UP000246464"/>
    </source>
</evidence>
<keyword evidence="6 12" id="KW-0863">Zinc-finger</keyword>
<evidence type="ECO:0000256" key="3">
    <source>
        <dbReference type="ARBA" id="ARBA00006991"/>
    </source>
</evidence>
<dbReference type="Pfam" id="PF03088">
    <property type="entry name" value="Str_synth"/>
    <property type="match status" value="1"/>
</dbReference>
<dbReference type="GO" id="GO:0005634">
    <property type="term" value="C:nucleus"/>
    <property type="evidence" value="ECO:0007669"/>
    <property type="project" value="UniProtKB-SubCell"/>
</dbReference>
<name>A0A2U9CE31_SCOMX</name>
<evidence type="ECO:0000256" key="9">
    <source>
        <dbReference type="ARBA" id="ARBA00023125"/>
    </source>
</evidence>
<evidence type="ECO:0000256" key="13">
    <source>
        <dbReference type="SAM" id="MobiDB-lite"/>
    </source>
</evidence>
<dbReference type="FunFam" id="3.30.160.60:FF:002343">
    <property type="entry name" value="Zinc finger protein 33A"/>
    <property type="match status" value="1"/>
</dbReference>
<evidence type="ECO:0000256" key="4">
    <source>
        <dbReference type="ARBA" id="ARBA00022723"/>
    </source>
</evidence>
<dbReference type="EMBL" id="CP026257">
    <property type="protein sequence ID" value="AWP14728.1"/>
    <property type="molecule type" value="Genomic_DNA"/>
</dbReference>
<evidence type="ECO:0000256" key="1">
    <source>
        <dbReference type="ARBA" id="ARBA00003767"/>
    </source>
</evidence>
<dbReference type="SUPFAM" id="SSF63829">
    <property type="entry name" value="Calcium-dependent phosphotriesterase"/>
    <property type="match status" value="1"/>
</dbReference>
<evidence type="ECO:0000256" key="10">
    <source>
        <dbReference type="ARBA" id="ARBA00023163"/>
    </source>
</evidence>
<dbReference type="AlphaFoldDB" id="A0A2U9CE31"/>
<dbReference type="InterPro" id="IPR011042">
    <property type="entry name" value="6-blade_b-propeller_TolB-like"/>
</dbReference>
<keyword evidence="10" id="KW-0804">Transcription</keyword>
<comment type="subcellular location">
    <subcellularLocation>
        <location evidence="2">Nucleus</location>
    </subcellularLocation>
</comment>
<feature type="domain" description="C2H2-type" evidence="14">
    <location>
        <begin position="493"/>
        <end position="521"/>
    </location>
</feature>
<evidence type="ECO:0000256" key="2">
    <source>
        <dbReference type="ARBA" id="ARBA00004123"/>
    </source>
</evidence>
<protein>
    <submittedName>
        <fullName evidence="15">Putative adipocyte plasma membrane-associated protein</fullName>
    </submittedName>
</protein>
<dbReference type="FunFam" id="3.30.160.60:FF:000771">
    <property type="entry name" value="zinc finger protein 648"/>
    <property type="match status" value="1"/>
</dbReference>
<dbReference type="FunFam" id="3.30.160.60:FF:000446">
    <property type="entry name" value="Zinc finger protein"/>
    <property type="match status" value="3"/>
</dbReference>
<dbReference type="InterPro" id="IPR018119">
    <property type="entry name" value="Strictosidine_synth_cons-reg"/>
</dbReference>
<dbReference type="FunFam" id="3.30.160.60:FF:000663">
    <property type="entry name" value="Zinc finger protein 45"/>
    <property type="match status" value="1"/>
</dbReference>
<feature type="domain" description="C2H2-type" evidence="14">
    <location>
        <begin position="465"/>
        <end position="492"/>
    </location>
</feature>
<dbReference type="Gene3D" id="3.30.160.60">
    <property type="entry name" value="Classic Zinc Finger"/>
    <property type="match status" value="14"/>
</dbReference>
<evidence type="ECO:0000313" key="15">
    <source>
        <dbReference type="EMBL" id="AWP14728.1"/>
    </source>
</evidence>
<feature type="domain" description="C2H2-type" evidence="14">
    <location>
        <begin position="213"/>
        <end position="240"/>
    </location>
</feature>
<evidence type="ECO:0000256" key="7">
    <source>
        <dbReference type="ARBA" id="ARBA00022833"/>
    </source>
</evidence>
<evidence type="ECO:0000256" key="6">
    <source>
        <dbReference type="ARBA" id="ARBA00022771"/>
    </source>
</evidence>
<dbReference type="STRING" id="52904.ENSSMAP00000011983"/>
<keyword evidence="9" id="KW-0238">DNA-binding</keyword>
<dbReference type="SUPFAM" id="SSF57667">
    <property type="entry name" value="beta-beta-alpha zinc fingers"/>
    <property type="match status" value="7"/>
</dbReference>
<dbReference type="GO" id="GO:0000978">
    <property type="term" value="F:RNA polymerase II cis-regulatory region sequence-specific DNA binding"/>
    <property type="evidence" value="ECO:0007669"/>
    <property type="project" value="TreeGrafter"/>
</dbReference>
<comment type="function">
    <text evidence="1">May be involved in transcriptional regulation.</text>
</comment>
<reference evidence="15 16" key="1">
    <citation type="submission" date="2017-12" db="EMBL/GenBank/DDBJ databases">
        <title>Integrating genomic resources of turbot (Scophthalmus maximus) in depth evaluation of genetic and physical mapping variation across individuals.</title>
        <authorList>
            <person name="Martinez P."/>
        </authorList>
    </citation>
    <scope>NUCLEOTIDE SEQUENCE [LARGE SCALE GENOMIC DNA]</scope>
</reference>
<dbReference type="PROSITE" id="PS50157">
    <property type="entry name" value="ZINC_FINGER_C2H2_2"/>
    <property type="match status" value="14"/>
</dbReference>
<feature type="domain" description="C2H2-type" evidence="14">
    <location>
        <begin position="185"/>
        <end position="212"/>
    </location>
</feature>
<evidence type="ECO:0000256" key="8">
    <source>
        <dbReference type="ARBA" id="ARBA00023015"/>
    </source>
</evidence>
<feature type="domain" description="C2H2-type" evidence="14">
    <location>
        <begin position="437"/>
        <end position="464"/>
    </location>
</feature>
<dbReference type="Pfam" id="PF20067">
    <property type="entry name" value="SSL_N"/>
    <property type="match status" value="1"/>
</dbReference>
<feature type="compositionally biased region" description="Low complexity" evidence="13">
    <location>
        <begin position="52"/>
        <end position="63"/>
    </location>
</feature>
<dbReference type="FunFam" id="3.30.160.60:FF:001289">
    <property type="entry name" value="Zinc finger protein 574"/>
    <property type="match status" value="2"/>
</dbReference>
<dbReference type="InterPro" id="IPR036236">
    <property type="entry name" value="Znf_C2H2_sf"/>
</dbReference>